<comment type="subunit">
    <text evidence="6">Part of the 30S ribosomal subunit. Contacts proteins S9 and S11.</text>
</comment>
<proteinExistence type="inferred from homology"/>
<evidence type="ECO:0000259" key="8">
    <source>
        <dbReference type="Pfam" id="PF00177"/>
    </source>
</evidence>
<evidence type="ECO:0000256" key="1">
    <source>
        <dbReference type="ARBA" id="ARBA00007151"/>
    </source>
</evidence>
<comment type="function">
    <text evidence="6">One of the primary rRNA binding proteins, it binds directly to 16S rRNA where it nucleates assembly of the head domain of the 30S subunit. Is located at the subunit interface close to the decoding center, probably blocks exit of the E-site tRNA.</text>
</comment>
<evidence type="ECO:0000313" key="10">
    <source>
        <dbReference type="Proteomes" id="UP000231019"/>
    </source>
</evidence>
<dbReference type="InterPro" id="IPR036823">
    <property type="entry name" value="Ribosomal_uS7_dom_sf"/>
</dbReference>
<dbReference type="PANTHER" id="PTHR11205">
    <property type="entry name" value="RIBOSOMAL PROTEIN S7"/>
    <property type="match status" value="1"/>
</dbReference>
<keyword evidence="2 6" id="KW-0699">rRNA-binding</keyword>
<accession>A0A2M7G126</accession>
<gene>
    <name evidence="6" type="primary">rpsG</name>
    <name evidence="9" type="ORF">COW36_18405</name>
</gene>
<dbReference type="InterPro" id="IPR023798">
    <property type="entry name" value="Ribosomal_uS7_dom"/>
</dbReference>
<dbReference type="GO" id="GO:0000049">
    <property type="term" value="F:tRNA binding"/>
    <property type="evidence" value="ECO:0007669"/>
    <property type="project" value="UniProtKB-UniRule"/>
</dbReference>
<dbReference type="SUPFAM" id="SSF47973">
    <property type="entry name" value="Ribosomal protein S7"/>
    <property type="match status" value="1"/>
</dbReference>
<organism evidence="9 10">
    <name type="scientific">bacterium (Candidatus Blackallbacteria) CG17_big_fil_post_rev_8_21_14_2_50_48_46</name>
    <dbReference type="NCBI Taxonomy" id="2014261"/>
    <lineage>
        <taxon>Bacteria</taxon>
        <taxon>Candidatus Blackallbacteria</taxon>
    </lineage>
</organism>
<dbReference type="GO" id="GO:0019843">
    <property type="term" value="F:rRNA binding"/>
    <property type="evidence" value="ECO:0007669"/>
    <property type="project" value="UniProtKB-UniRule"/>
</dbReference>
<evidence type="ECO:0000256" key="2">
    <source>
        <dbReference type="ARBA" id="ARBA00022730"/>
    </source>
</evidence>
<dbReference type="AlphaFoldDB" id="A0A2M7G126"/>
<dbReference type="Gene3D" id="1.10.455.10">
    <property type="entry name" value="Ribosomal protein S7 domain"/>
    <property type="match status" value="1"/>
</dbReference>
<dbReference type="HAMAP" id="MF_00480_B">
    <property type="entry name" value="Ribosomal_uS7_B"/>
    <property type="match status" value="1"/>
</dbReference>
<dbReference type="InterPro" id="IPR020606">
    <property type="entry name" value="Ribosomal_uS7_CS"/>
</dbReference>
<comment type="caution">
    <text evidence="9">The sequence shown here is derived from an EMBL/GenBank/DDBJ whole genome shotgun (WGS) entry which is preliminary data.</text>
</comment>
<comment type="similarity">
    <text evidence="1 6 7">Belongs to the universal ribosomal protein uS7 family.</text>
</comment>
<protein>
    <recommendedName>
        <fullName evidence="6">Small ribosomal subunit protein uS7</fullName>
    </recommendedName>
</protein>
<evidence type="ECO:0000256" key="4">
    <source>
        <dbReference type="ARBA" id="ARBA00022980"/>
    </source>
</evidence>
<dbReference type="NCBIfam" id="TIGR01029">
    <property type="entry name" value="rpsG_bact"/>
    <property type="match status" value="1"/>
</dbReference>
<dbReference type="GO" id="GO:0015935">
    <property type="term" value="C:small ribosomal subunit"/>
    <property type="evidence" value="ECO:0007669"/>
    <property type="project" value="InterPro"/>
</dbReference>
<dbReference type="FunFam" id="1.10.455.10:FF:000001">
    <property type="entry name" value="30S ribosomal protein S7"/>
    <property type="match status" value="1"/>
</dbReference>
<keyword evidence="6" id="KW-0820">tRNA-binding</keyword>
<reference evidence="9 10" key="1">
    <citation type="submission" date="2017-09" db="EMBL/GenBank/DDBJ databases">
        <title>Depth-based differentiation of microbial function through sediment-hosted aquifers and enrichment of novel symbionts in the deep terrestrial subsurface.</title>
        <authorList>
            <person name="Probst A.J."/>
            <person name="Ladd B."/>
            <person name="Jarett J.K."/>
            <person name="Geller-Mcgrath D.E."/>
            <person name="Sieber C.M."/>
            <person name="Emerson J.B."/>
            <person name="Anantharaman K."/>
            <person name="Thomas B.C."/>
            <person name="Malmstrom R."/>
            <person name="Stieglmeier M."/>
            <person name="Klingl A."/>
            <person name="Woyke T."/>
            <person name="Ryan C.M."/>
            <person name="Banfield J.F."/>
        </authorList>
    </citation>
    <scope>NUCLEOTIDE SEQUENCE [LARGE SCALE GENOMIC DNA]</scope>
    <source>
        <strain evidence="9">CG17_big_fil_post_rev_8_21_14_2_50_48_46</strain>
    </source>
</reference>
<sequence length="156" mass="17764">MPRRAKIKKRIPAPDAVYRSEVLSKFINCMMMRGKKTVAENIVYKALSRAEEKLNKPGIEVFEQALSNIRPMIEVKPRRVGGATYQVPIEVSLERGTALALRWLIKHARARNGKSMIDQLSAEIMDAHNNTGASVKKREDTHKMADANRAFAHYRY</sequence>
<evidence type="ECO:0000256" key="5">
    <source>
        <dbReference type="ARBA" id="ARBA00023274"/>
    </source>
</evidence>
<name>A0A2M7G126_9BACT</name>
<evidence type="ECO:0000313" key="9">
    <source>
        <dbReference type="EMBL" id="PIW15389.1"/>
    </source>
</evidence>
<evidence type="ECO:0000256" key="7">
    <source>
        <dbReference type="RuleBase" id="RU003619"/>
    </source>
</evidence>
<dbReference type="GO" id="GO:0003735">
    <property type="term" value="F:structural constituent of ribosome"/>
    <property type="evidence" value="ECO:0007669"/>
    <property type="project" value="InterPro"/>
</dbReference>
<dbReference type="PIRSF" id="PIRSF002122">
    <property type="entry name" value="RPS7p_RPS7a_RPS5e_RPS7o"/>
    <property type="match status" value="1"/>
</dbReference>
<dbReference type="CDD" id="cd14869">
    <property type="entry name" value="uS7_Bacteria"/>
    <property type="match status" value="1"/>
</dbReference>
<dbReference type="PROSITE" id="PS00052">
    <property type="entry name" value="RIBOSOMAL_S7"/>
    <property type="match status" value="1"/>
</dbReference>
<keyword evidence="5 6" id="KW-0687">Ribonucleoprotein</keyword>
<keyword evidence="4 6" id="KW-0689">Ribosomal protein</keyword>
<dbReference type="Proteomes" id="UP000231019">
    <property type="component" value="Unassembled WGS sequence"/>
</dbReference>
<evidence type="ECO:0000256" key="6">
    <source>
        <dbReference type="HAMAP-Rule" id="MF_00480"/>
    </source>
</evidence>
<evidence type="ECO:0000256" key="3">
    <source>
        <dbReference type="ARBA" id="ARBA00022884"/>
    </source>
</evidence>
<dbReference type="GO" id="GO:0006412">
    <property type="term" value="P:translation"/>
    <property type="evidence" value="ECO:0007669"/>
    <property type="project" value="UniProtKB-UniRule"/>
</dbReference>
<feature type="domain" description="Small ribosomal subunit protein uS7" evidence="8">
    <location>
        <begin position="2"/>
        <end position="149"/>
    </location>
</feature>
<dbReference type="EMBL" id="PFFQ01000053">
    <property type="protein sequence ID" value="PIW15389.1"/>
    <property type="molecule type" value="Genomic_DNA"/>
</dbReference>
<dbReference type="InterPro" id="IPR005717">
    <property type="entry name" value="Ribosomal_uS7_bac/org-type"/>
</dbReference>
<dbReference type="InterPro" id="IPR000235">
    <property type="entry name" value="Ribosomal_uS7"/>
</dbReference>
<keyword evidence="3 6" id="KW-0694">RNA-binding</keyword>
<dbReference type="Pfam" id="PF00177">
    <property type="entry name" value="Ribosomal_S7"/>
    <property type="match status" value="1"/>
</dbReference>